<dbReference type="InterPro" id="IPR011701">
    <property type="entry name" value="MFS"/>
</dbReference>
<keyword evidence="1" id="KW-0472">Membrane</keyword>
<dbReference type="SUPFAM" id="SSF103473">
    <property type="entry name" value="MFS general substrate transporter"/>
    <property type="match status" value="1"/>
</dbReference>
<evidence type="ECO:0000313" key="3">
    <source>
        <dbReference type="Proteomes" id="UP001642484"/>
    </source>
</evidence>
<evidence type="ECO:0000313" key="2">
    <source>
        <dbReference type="EMBL" id="CAK8986293.1"/>
    </source>
</evidence>
<dbReference type="EMBL" id="CAXAMN010000092">
    <property type="protein sequence ID" value="CAK8986293.1"/>
    <property type="molecule type" value="Genomic_DNA"/>
</dbReference>
<feature type="transmembrane region" description="Helical" evidence="1">
    <location>
        <begin position="82"/>
        <end position="106"/>
    </location>
</feature>
<organism evidence="2 3">
    <name type="scientific">Durusdinium trenchii</name>
    <dbReference type="NCBI Taxonomy" id="1381693"/>
    <lineage>
        <taxon>Eukaryota</taxon>
        <taxon>Sar</taxon>
        <taxon>Alveolata</taxon>
        <taxon>Dinophyceae</taxon>
        <taxon>Suessiales</taxon>
        <taxon>Symbiodiniaceae</taxon>
        <taxon>Durusdinium</taxon>
    </lineage>
</organism>
<feature type="transmembrane region" description="Helical" evidence="1">
    <location>
        <begin position="145"/>
        <end position="164"/>
    </location>
</feature>
<dbReference type="Gene3D" id="1.20.1720.10">
    <property type="entry name" value="Multidrug resistance protein D"/>
    <property type="match status" value="1"/>
</dbReference>
<feature type="transmembrane region" description="Helical" evidence="1">
    <location>
        <begin position="202"/>
        <end position="224"/>
    </location>
</feature>
<keyword evidence="1" id="KW-1133">Transmembrane helix</keyword>
<evidence type="ECO:0008006" key="4">
    <source>
        <dbReference type="Google" id="ProtNLM"/>
    </source>
</evidence>
<feature type="transmembrane region" description="Helical" evidence="1">
    <location>
        <begin position="236"/>
        <end position="259"/>
    </location>
</feature>
<accession>A0ABP0H7X5</accession>
<comment type="caution">
    <text evidence="2">The sequence shown here is derived from an EMBL/GenBank/DDBJ whole genome shotgun (WGS) entry which is preliminary data.</text>
</comment>
<feature type="transmembrane region" description="Helical" evidence="1">
    <location>
        <begin position="118"/>
        <end position="139"/>
    </location>
</feature>
<reference evidence="2 3" key="1">
    <citation type="submission" date="2024-02" db="EMBL/GenBank/DDBJ databases">
        <authorList>
            <person name="Chen Y."/>
            <person name="Shah S."/>
            <person name="Dougan E. K."/>
            <person name="Thang M."/>
            <person name="Chan C."/>
        </authorList>
    </citation>
    <scope>NUCLEOTIDE SEQUENCE [LARGE SCALE GENOMIC DNA]</scope>
</reference>
<feature type="transmembrane region" description="Helical" evidence="1">
    <location>
        <begin position="37"/>
        <end position="56"/>
    </location>
</feature>
<gene>
    <name evidence="2" type="ORF">CCMP2556_LOCUS450</name>
</gene>
<name>A0ABP0H7X5_9DINO</name>
<keyword evidence="1" id="KW-0812">Transmembrane</keyword>
<dbReference type="InterPro" id="IPR036259">
    <property type="entry name" value="MFS_trans_sf"/>
</dbReference>
<protein>
    <recommendedName>
        <fullName evidence="4">Major facilitator superfamily (MFS) profile domain-containing protein</fullName>
    </recommendedName>
</protein>
<dbReference type="Proteomes" id="UP001642484">
    <property type="component" value="Unassembled WGS sequence"/>
</dbReference>
<keyword evidence="3" id="KW-1185">Reference proteome</keyword>
<dbReference type="Pfam" id="PF07690">
    <property type="entry name" value="MFS_1"/>
    <property type="match status" value="1"/>
</dbReference>
<evidence type="ECO:0000256" key="1">
    <source>
        <dbReference type="SAM" id="Phobius"/>
    </source>
</evidence>
<proteinExistence type="predicted"/>
<feature type="transmembrane region" description="Helical" evidence="1">
    <location>
        <begin position="171"/>
        <end position="190"/>
    </location>
</feature>
<sequence length="265" mass="28400">MVRTTSPDGPTPETVIGPLAAPMVGGLFASAFGWRSCFYTVAALTFLLFMISYRVLEETAPSYQGGSYFDSVQRVLFHSRRVLILVSLGICKGYFDIISGGSTFILQWHHQFNMTQASLLSTFFALFGFLGVLISSYSGKTPSEVFWSFSSLVALAGVLTILAGLQESSEVLFLCSISLGTMVLYPPYLALLTDFTAQLQDIAGLATSLGTSVAQVLSFALSVPGMNLAGVGPRQMMFTLGGLLFSSQVLCLALSHGAMSWKNTA</sequence>